<dbReference type="STRING" id="273121.WS0898"/>
<dbReference type="InterPro" id="IPR029057">
    <property type="entry name" value="PRTase-like"/>
</dbReference>
<accession>Q7MS04</accession>
<dbReference type="KEGG" id="wsu:WS0898"/>
<dbReference type="Gene3D" id="3.30.1310.20">
    <property type="entry name" value="PRTase-like"/>
    <property type="match status" value="1"/>
</dbReference>
<dbReference type="HOGENOM" id="CLU_083583_1_0_7"/>
<name>Q7MS04_WOLSU</name>
<dbReference type="InterPro" id="IPR000836">
    <property type="entry name" value="PRTase_dom"/>
</dbReference>
<sequence>MARKKDTLRDRDDALARLMEIMPIKNMQKQDNLVVAISSGGVLFAHKLAQAINAPFDFLFTQAIPSPHNPECDIAMISETYDIVIHEALAQAFDISLDYIYGEAQRRYEERILKYIYKFRKGETISSLKGKHVLLVDEGIDSGLTITTSVKACITQQAKSVSIAVPVMPLDVASLLDEITDDIYCVLKPAHFVDVPTYYDEIEPVEPAIVEKILSESLFRMTKLDKNKEK</sequence>
<dbReference type="SUPFAM" id="SSF53271">
    <property type="entry name" value="PRTase-like"/>
    <property type="match status" value="1"/>
</dbReference>
<evidence type="ECO:0000313" key="3">
    <source>
        <dbReference type="Proteomes" id="UP000000422"/>
    </source>
</evidence>
<feature type="domain" description="Phosphoribosyltransferase" evidence="1">
    <location>
        <begin position="15"/>
        <end position="187"/>
    </location>
</feature>
<protein>
    <recommendedName>
        <fullName evidence="1">Phosphoribosyltransferase domain-containing protein</fullName>
    </recommendedName>
</protein>
<proteinExistence type="predicted"/>
<dbReference type="eggNOG" id="COG1926">
    <property type="taxonomic scope" value="Bacteria"/>
</dbReference>
<dbReference type="EMBL" id="BX571659">
    <property type="protein sequence ID" value="CAE10003.1"/>
    <property type="molecule type" value="Genomic_DNA"/>
</dbReference>
<dbReference type="CDD" id="cd06223">
    <property type="entry name" value="PRTases_typeI"/>
    <property type="match status" value="1"/>
</dbReference>
<keyword evidence="3" id="KW-1185">Reference proteome</keyword>
<reference evidence="2 3" key="1">
    <citation type="journal article" date="2003" name="Proc. Natl. Acad. Sci. U.S.A.">
        <title>Complete genome sequence and analysis of Wolinella succinogenes.</title>
        <authorList>
            <person name="Baar C."/>
            <person name="Eppinger M."/>
            <person name="Raddatz G."/>
            <person name="Simon JM."/>
            <person name="Lanz C."/>
            <person name="Klimmek O."/>
            <person name="Nandakumar R."/>
            <person name="Gross R."/>
            <person name="Rosinus A."/>
            <person name="Keller H."/>
            <person name="Jagtap P."/>
            <person name="Linke B."/>
            <person name="Meyer F."/>
            <person name="Lederer H."/>
            <person name="Schuster S.C."/>
        </authorList>
    </citation>
    <scope>NUCLEOTIDE SEQUENCE [LARGE SCALE GENOMIC DNA]</scope>
    <source>
        <strain evidence="3">ATCC 29543 / DSM 1740 / CCUG 13145 / JCM 31913 / LMG 7466 / NCTC 11488 / FDC 602W</strain>
    </source>
</reference>
<dbReference type="Gene3D" id="3.40.50.2020">
    <property type="match status" value="1"/>
</dbReference>
<dbReference type="RefSeq" id="WP_011138800.1">
    <property type="nucleotide sequence ID" value="NC_005090.1"/>
</dbReference>
<evidence type="ECO:0000259" key="1">
    <source>
        <dbReference type="Pfam" id="PF00156"/>
    </source>
</evidence>
<dbReference type="Pfam" id="PF00156">
    <property type="entry name" value="Pribosyltran"/>
    <property type="match status" value="1"/>
</dbReference>
<evidence type="ECO:0000313" key="2">
    <source>
        <dbReference type="EMBL" id="CAE10003.1"/>
    </source>
</evidence>
<dbReference type="Proteomes" id="UP000000422">
    <property type="component" value="Chromosome"/>
</dbReference>
<dbReference type="AlphaFoldDB" id="Q7MS04"/>
<organism evidence="3">
    <name type="scientific">Wolinella succinogenes (strain ATCC 29543 / DSM 1740 / CCUG 13145 / JCM 31913 / LMG 7466 / NCTC 11488 / FDC 602W)</name>
    <name type="common">Vibrio succinogenes</name>
    <dbReference type="NCBI Taxonomy" id="273121"/>
    <lineage>
        <taxon>Bacteria</taxon>
        <taxon>Pseudomonadati</taxon>
        <taxon>Campylobacterota</taxon>
        <taxon>Epsilonproteobacteria</taxon>
        <taxon>Campylobacterales</taxon>
        <taxon>Helicobacteraceae</taxon>
        <taxon>Wolinella</taxon>
    </lineage>
</organism>
<gene>
    <name evidence="2" type="ordered locus">WS0898</name>
</gene>